<evidence type="ECO:0000313" key="1">
    <source>
        <dbReference type="EMBL" id="KAJ7957427.1"/>
    </source>
</evidence>
<organism evidence="1 2">
    <name type="scientific">Quillaja saponaria</name>
    <name type="common">Soap bark tree</name>
    <dbReference type="NCBI Taxonomy" id="32244"/>
    <lineage>
        <taxon>Eukaryota</taxon>
        <taxon>Viridiplantae</taxon>
        <taxon>Streptophyta</taxon>
        <taxon>Embryophyta</taxon>
        <taxon>Tracheophyta</taxon>
        <taxon>Spermatophyta</taxon>
        <taxon>Magnoliopsida</taxon>
        <taxon>eudicotyledons</taxon>
        <taxon>Gunneridae</taxon>
        <taxon>Pentapetalae</taxon>
        <taxon>rosids</taxon>
        <taxon>fabids</taxon>
        <taxon>Fabales</taxon>
        <taxon>Quillajaceae</taxon>
        <taxon>Quillaja</taxon>
    </lineage>
</organism>
<name>A0AAD7LG91_QUISA</name>
<dbReference type="Proteomes" id="UP001163823">
    <property type="component" value="Chromosome 9"/>
</dbReference>
<sequence length="68" mass="7485">MKTVGGQASRDIGGPFQGGCCFGSRSQAKDFNRCQPSIRDLSIECDKVFLLNCILEADRWKFVVTLGI</sequence>
<keyword evidence="2" id="KW-1185">Reference proteome</keyword>
<reference evidence="1" key="1">
    <citation type="journal article" date="2023" name="Science">
        <title>Elucidation of the pathway for biosynthesis of saponin adjuvants from the soapbark tree.</title>
        <authorList>
            <person name="Reed J."/>
            <person name="Orme A."/>
            <person name="El-Demerdash A."/>
            <person name="Owen C."/>
            <person name="Martin L.B.B."/>
            <person name="Misra R.C."/>
            <person name="Kikuchi S."/>
            <person name="Rejzek M."/>
            <person name="Martin A.C."/>
            <person name="Harkess A."/>
            <person name="Leebens-Mack J."/>
            <person name="Louveau T."/>
            <person name="Stephenson M.J."/>
            <person name="Osbourn A."/>
        </authorList>
    </citation>
    <scope>NUCLEOTIDE SEQUENCE</scope>
    <source>
        <strain evidence="1">S10</strain>
    </source>
</reference>
<accession>A0AAD7LG91</accession>
<dbReference type="KEGG" id="qsa:O6P43_023735"/>
<proteinExistence type="predicted"/>
<dbReference type="EMBL" id="JARAOO010000009">
    <property type="protein sequence ID" value="KAJ7957427.1"/>
    <property type="molecule type" value="Genomic_DNA"/>
</dbReference>
<dbReference type="AlphaFoldDB" id="A0AAD7LG91"/>
<gene>
    <name evidence="1" type="ORF">O6P43_023735</name>
</gene>
<comment type="caution">
    <text evidence="1">The sequence shown here is derived from an EMBL/GenBank/DDBJ whole genome shotgun (WGS) entry which is preliminary data.</text>
</comment>
<evidence type="ECO:0000313" key="2">
    <source>
        <dbReference type="Proteomes" id="UP001163823"/>
    </source>
</evidence>
<protein>
    <submittedName>
        <fullName evidence="1">Uncharacterized protein</fullName>
    </submittedName>
</protein>